<dbReference type="GO" id="GO:0070072">
    <property type="term" value="P:vacuolar proton-transporting V-type ATPase complex assembly"/>
    <property type="evidence" value="ECO:0007669"/>
    <property type="project" value="InterPro"/>
</dbReference>
<keyword evidence="2" id="KW-0472">Membrane</keyword>
<sequence length="109" mass="11787">MASTLRDIVDSIFTPGTNEGLLRAMNWSFYALFATLSALLVATRGNVHVVALLTLSVALWASIKWFLAQIADAEAIQREERLAKERAEVDAQGGDAARPSAAVKQGKDE</sequence>
<gene>
    <name evidence="3" type="ORF">DMC30DRAFT_399507</name>
</gene>
<evidence type="ECO:0000256" key="1">
    <source>
        <dbReference type="SAM" id="MobiDB-lite"/>
    </source>
</evidence>
<proteinExistence type="predicted"/>
<name>A0A5C5FT22_9BASI</name>
<dbReference type="OrthoDB" id="9626941at2759"/>
<dbReference type="PANTHER" id="PTHR28251:SF1">
    <property type="entry name" value="V-TYPE ATPASE ASSEMBLY FACTOR PKR1"/>
    <property type="match status" value="1"/>
</dbReference>
<comment type="caution">
    <text evidence="3">The sequence shown here is derived from an EMBL/GenBank/DDBJ whole genome shotgun (WGS) entry which is preliminary data.</text>
</comment>
<evidence type="ECO:0000256" key="2">
    <source>
        <dbReference type="SAM" id="Phobius"/>
    </source>
</evidence>
<dbReference type="Pfam" id="PF08636">
    <property type="entry name" value="Pkr1"/>
    <property type="match status" value="1"/>
</dbReference>
<feature type="region of interest" description="Disordered" evidence="1">
    <location>
        <begin position="87"/>
        <end position="109"/>
    </location>
</feature>
<evidence type="ECO:0000313" key="3">
    <source>
        <dbReference type="EMBL" id="TNY19775.1"/>
    </source>
</evidence>
<organism evidence="3 4">
    <name type="scientific">Rhodotorula diobovata</name>
    <dbReference type="NCBI Taxonomy" id="5288"/>
    <lineage>
        <taxon>Eukaryota</taxon>
        <taxon>Fungi</taxon>
        <taxon>Dikarya</taxon>
        <taxon>Basidiomycota</taxon>
        <taxon>Pucciniomycotina</taxon>
        <taxon>Microbotryomycetes</taxon>
        <taxon>Sporidiobolales</taxon>
        <taxon>Sporidiobolaceae</taxon>
        <taxon>Rhodotorula</taxon>
    </lineage>
</organism>
<dbReference type="EMBL" id="SOZI01000085">
    <property type="protein sequence ID" value="TNY19775.1"/>
    <property type="molecule type" value="Genomic_DNA"/>
</dbReference>
<evidence type="ECO:0000313" key="4">
    <source>
        <dbReference type="Proteomes" id="UP000311382"/>
    </source>
</evidence>
<keyword evidence="2" id="KW-0812">Transmembrane</keyword>
<dbReference type="Proteomes" id="UP000311382">
    <property type="component" value="Unassembled WGS sequence"/>
</dbReference>
<dbReference type="AlphaFoldDB" id="A0A5C5FT22"/>
<keyword evidence="4" id="KW-1185">Reference proteome</keyword>
<dbReference type="InterPro" id="IPR013945">
    <property type="entry name" value="Pkr1"/>
</dbReference>
<reference evidence="3 4" key="1">
    <citation type="submission" date="2019-03" db="EMBL/GenBank/DDBJ databases">
        <title>Rhodosporidium diobovatum UCD-FST 08-225 genome sequencing, assembly, and annotation.</title>
        <authorList>
            <person name="Fakankun I.U."/>
            <person name="Fristensky B."/>
            <person name="Levin D.B."/>
        </authorList>
    </citation>
    <scope>NUCLEOTIDE SEQUENCE [LARGE SCALE GENOMIC DNA]</scope>
    <source>
        <strain evidence="3 4">UCD-FST 08-225</strain>
    </source>
</reference>
<protein>
    <submittedName>
        <fullName evidence="3">ER protein Pkr1-domain-containing protein</fullName>
    </submittedName>
</protein>
<feature type="transmembrane region" description="Helical" evidence="2">
    <location>
        <begin position="24"/>
        <end position="42"/>
    </location>
</feature>
<keyword evidence="2" id="KW-1133">Transmembrane helix</keyword>
<dbReference type="GO" id="GO:0005789">
    <property type="term" value="C:endoplasmic reticulum membrane"/>
    <property type="evidence" value="ECO:0007669"/>
    <property type="project" value="TreeGrafter"/>
</dbReference>
<feature type="transmembrane region" description="Helical" evidence="2">
    <location>
        <begin position="49"/>
        <end position="67"/>
    </location>
</feature>
<accession>A0A5C5FT22</accession>
<dbReference type="PANTHER" id="PTHR28251">
    <property type="entry name" value="V-TYPE ATPASE ASSEMBLY FACTOR PKR1"/>
    <property type="match status" value="1"/>
</dbReference>